<dbReference type="HOGENOM" id="CLU_1694612_0_0_9"/>
<name>G8TX86_SULAD</name>
<dbReference type="EMBL" id="CP003179">
    <property type="protein sequence ID" value="AEW06088.1"/>
    <property type="molecule type" value="Genomic_DNA"/>
</dbReference>
<proteinExistence type="predicted"/>
<protein>
    <recommendedName>
        <fullName evidence="3">SipL SPOCS domain-containing protein</fullName>
    </recommendedName>
</protein>
<dbReference type="KEGG" id="sap:Sulac_2626"/>
<dbReference type="Proteomes" id="UP000005439">
    <property type="component" value="Chromosome"/>
</dbReference>
<accession>G8TX86</accession>
<gene>
    <name evidence="1" type="ordered locus">Sulac_2626</name>
</gene>
<reference evidence="2" key="1">
    <citation type="submission" date="2011-12" db="EMBL/GenBank/DDBJ databases">
        <title>The complete genome of chromosome of Sulfobacillus acidophilus DSM 10332.</title>
        <authorList>
            <person name="Lucas S."/>
            <person name="Han J."/>
            <person name="Lapidus A."/>
            <person name="Bruce D."/>
            <person name="Goodwin L."/>
            <person name="Pitluck S."/>
            <person name="Peters L."/>
            <person name="Kyrpides N."/>
            <person name="Mavromatis K."/>
            <person name="Ivanova N."/>
            <person name="Mikhailova N."/>
            <person name="Chertkov O."/>
            <person name="Saunders E."/>
            <person name="Detter J.C."/>
            <person name="Tapia R."/>
            <person name="Han C."/>
            <person name="Land M."/>
            <person name="Hauser L."/>
            <person name="Markowitz V."/>
            <person name="Cheng J.-F."/>
            <person name="Hugenholtz P."/>
            <person name="Woyke T."/>
            <person name="Wu D."/>
            <person name="Pukall R."/>
            <person name="Gehrich-Schroeter G."/>
            <person name="Schneider S."/>
            <person name="Klenk H.-P."/>
            <person name="Eisen J.A."/>
        </authorList>
    </citation>
    <scope>NUCLEOTIDE SEQUENCE [LARGE SCALE GENOMIC DNA]</scope>
    <source>
        <strain evidence="2">ATCC 700253 / DSM 10332 / NAL</strain>
    </source>
</reference>
<keyword evidence="2" id="KW-1185">Reference proteome</keyword>
<dbReference type="AlphaFoldDB" id="G8TX86"/>
<reference evidence="1 2" key="2">
    <citation type="journal article" date="2012" name="Stand. Genomic Sci.">
        <title>Complete genome sequence of the moderately thermophilic mineral-sulfide-oxidizing firmicute Sulfobacillus acidophilus type strain (NAL(T)).</title>
        <authorList>
            <person name="Anderson I."/>
            <person name="Chertkov O."/>
            <person name="Chen A."/>
            <person name="Saunders E."/>
            <person name="Lapidus A."/>
            <person name="Nolan M."/>
            <person name="Lucas S."/>
            <person name="Hammon N."/>
            <person name="Deshpande S."/>
            <person name="Cheng J.F."/>
            <person name="Han C."/>
            <person name="Tapia R."/>
            <person name="Goodwin L.A."/>
            <person name="Pitluck S."/>
            <person name="Liolios K."/>
            <person name="Pagani I."/>
            <person name="Ivanova N."/>
            <person name="Mikhailova N."/>
            <person name="Pati A."/>
            <person name="Palaniappan K."/>
            <person name="Land M."/>
            <person name="Pan C."/>
            <person name="Rohde M."/>
            <person name="Pukall R."/>
            <person name="Goker M."/>
            <person name="Detter J.C."/>
            <person name="Woyke T."/>
            <person name="Bristow J."/>
            <person name="Eisen J.A."/>
            <person name="Markowitz V."/>
            <person name="Hugenholtz P."/>
            <person name="Kyrpides N.C."/>
            <person name="Klenk H.P."/>
            <person name="Mavromatis K."/>
        </authorList>
    </citation>
    <scope>NUCLEOTIDE SEQUENCE [LARGE SCALE GENOMIC DNA]</scope>
    <source>
        <strain evidence="2">ATCC 700253 / DSM 10332 / NAL</strain>
    </source>
</reference>
<evidence type="ECO:0000313" key="1">
    <source>
        <dbReference type="EMBL" id="AEW06088.1"/>
    </source>
</evidence>
<evidence type="ECO:0000313" key="2">
    <source>
        <dbReference type="Proteomes" id="UP000005439"/>
    </source>
</evidence>
<evidence type="ECO:0008006" key="3">
    <source>
        <dbReference type="Google" id="ProtNLM"/>
    </source>
</evidence>
<organism evidence="1 2">
    <name type="scientific">Sulfobacillus acidophilus (strain ATCC 700253 / DSM 10332 / NAL)</name>
    <dbReference type="NCBI Taxonomy" id="679936"/>
    <lineage>
        <taxon>Bacteria</taxon>
        <taxon>Bacillati</taxon>
        <taxon>Bacillota</taxon>
        <taxon>Clostridia</taxon>
        <taxon>Eubacteriales</taxon>
        <taxon>Clostridiales Family XVII. Incertae Sedis</taxon>
        <taxon>Sulfobacillus</taxon>
    </lineage>
</organism>
<sequence length="155" mass="16623">MSSSEVTCQELCTATATPVFTPVKVTGVCDYAVSAPLRQVTVSDCQIESVSSLAISSTTVLISVQTVVHFTFVLDDTHQTAECHTVIEFLLSPVEPPVTLLEFPPCMVDVTCRATYAGYDRFIDAEEFLVTVIGSVSCYGCESAVVNVQLCPPTT</sequence>
<dbReference type="PATRIC" id="fig|679936.5.peg.2718"/>